<dbReference type="InterPro" id="IPR004046">
    <property type="entry name" value="GST_C"/>
</dbReference>
<keyword evidence="5" id="KW-0732">Signal</keyword>
<dbReference type="GO" id="GO:0006749">
    <property type="term" value="P:glutathione metabolic process"/>
    <property type="evidence" value="ECO:0000318"/>
    <property type="project" value="GO_Central"/>
</dbReference>
<dbReference type="EMBL" id="ABEU02000012">
    <property type="protein sequence ID" value="PNR43993.1"/>
    <property type="molecule type" value="Genomic_DNA"/>
</dbReference>
<proteinExistence type="inferred from homology"/>
<dbReference type="Gene3D" id="1.20.1050.10">
    <property type="match status" value="1"/>
</dbReference>
<dbReference type="PROSITE" id="PS50405">
    <property type="entry name" value="GST_CTER"/>
    <property type="match status" value="1"/>
</dbReference>
<dbReference type="GO" id="GO:0004364">
    <property type="term" value="F:glutathione transferase activity"/>
    <property type="evidence" value="ECO:0000318"/>
    <property type="project" value="GO_Central"/>
</dbReference>
<reference evidence="9" key="3">
    <citation type="submission" date="2020-12" db="UniProtKB">
        <authorList>
            <consortium name="EnsemblPlants"/>
        </authorList>
    </citation>
    <scope>IDENTIFICATION</scope>
</reference>
<dbReference type="InterPro" id="IPR036249">
    <property type="entry name" value="Thioredoxin-like_sf"/>
</dbReference>
<dbReference type="EC" id="2.5.1.18" evidence="1"/>
<dbReference type="Gene3D" id="3.40.30.10">
    <property type="entry name" value="Glutaredoxin"/>
    <property type="match status" value="1"/>
</dbReference>
<reference evidence="8 10" key="1">
    <citation type="journal article" date="2008" name="Science">
        <title>The Physcomitrella genome reveals evolutionary insights into the conquest of land by plants.</title>
        <authorList>
            <person name="Rensing S."/>
            <person name="Lang D."/>
            <person name="Zimmer A."/>
            <person name="Terry A."/>
            <person name="Salamov A."/>
            <person name="Shapiro H."/>
            <person name="Nishiyama T."/>
            <person name="Perroud P.-F."/>
            <person name="Lindquist E."/>
            <person name="Kamisugi Y."/>
            <person name="Tanahashi T."/>
            <person name="Sakakibara K."/>
            <person name="Fujita T."/>
            <person name="Oishi K."/>
            <person name="Shin-I T."/>
            <person name="Kuroki Y."/>
            <person name="Toyoda A."/>
            <person name="Suzuki Y."/>
            <person name="Hashimoto A."/>
            <person name="Yamaguchi K."/>
            <person name="Sugano A."/>
            <person name="Kohara Y."/>
            <person name="Fujiyama A."/>
            <person name="Anterola A."/>
            <person name="Aoki S."/>
            <person name="Ashton N."/>
            <person name="Barbazuk W.B."/>
            <person name="Barker E."/>
            <person name="Bennetzen J."/>
            <person name="Bezanilla M."/>
            <person name="Blankenship R."/>
            <person name="Cho S.H."/>
            <person name="Dutcher S."/>
            <person name="Estelle M."/>
            <person name="Fawcett J.A."/>
            <person name="Gundlach H."/>
            <person name="Hanada K."/>
            <person name="Heyl A."/>
            <person name="Hicks K.A."/>
            <person name="Hugh J."/>
            <person name="Lohr M."/>
            <person name="Mayer K."/>
            <person name="Melkozernov A."/>
            <person name="Murata T."/>
            <person name="Nelson D."/>
            <person name="Pils B."/>
            <person name="Prigge M."/>
            <person name="Reiss B."/>
            <person name="Renner T."/>
            <person name="Rombauts S."/>
            <person name="Rushton P."/>
            <person name="Sanderfoot A."/>
            <person name="Schween G."/>
            <person name="Shiu S.-H."/>
            <person name="Stueber K."/>
            <person name="Theodoulou F.L."/>
            <person name="Tu H."/>
            <person name="Van de Peer Y."/>
            <person name="Verrier P.J."/>
            <person name="Waters E."/>
            <person name="Wood A."/>
            <person name="Yang L."/>
            <person name="Cove D."/>
            <person name="Cuming A."/>
            <person name="Hasebe M."/>
            <person name="Lucas S."/>
            <person name="Mishler D.B."/>
            <person name="Reski R."/>
            <person name="Grigoriev I."/>
            <person name="Quatrano R.S."/>
            <person name="Boore J.L."/>
        </authorList>
    </citation>
    <scope>NUCLEOTIDE SEQUENCE [LARGE SCALE GENOMIC DNA]</scope>
    <source>
        <strain evidence="9 10">cv. Gransden 2004</strain>
    </source>
</reference>
<dbReference type="PANTHER" id="PTHR43900:SF3">
    <property type="entry name" value="GLUTATHIONE S-TRANSFERASE RHO"/>
    <property type="match status" value="1"/>
</dbReference>
<dbReference type="SUPFAM" id="SSF47616">
    <property type="entry name" value="GST C-terminal domain-like"/>
    <property type="match status" value="1"/>
</dbReference>
<dbReference type="FunFam" id="3.40.30.10:FF:000039">
    <property type="entry name" value="Glutathione S-transferase domain"/>
    <property type="match status" value="1"/>
</dbReference>
<dbReference type="InterPro" id="IPR040079">
    <property type="entry name" value="Glutathione_S-Trfase"/>
</dbReference>
<dbReference type="OMA" id="QADEHWA"/>
<sequence length="274" mass="31211">MSLIVLLLQLIECFCLCSASQTNTNFEACARLVQQGEGFKGRGAMGIKVYGIATYNCQRVTLALLEFGVEDFELVKVYLKAGEHDAPSWTSMTPFKQVPVFECGDFHLYESRAIVRYIARKYKGQGPSLFGSTLEEQAIVDQWSEAEAYQFSFSFLPWSLEYYVGRREERPLNEGVLKPFYDKLATFFDICESQLSKTKYLAGDFYSVVDLNIAPSLLRVMTLKPELITTRKHVKRWYDSLASRPAFRKMLQADEHWAFALNPSPAEILQALPA</sequence>
<keyword evidence="10" id="KW-1185">Reference proteome</keyword>
<dbReference type="OrthoDB" id="249703at2759"/>
<accession>A0A2K1JR25</accession>
<evidence type="ECO:0000256" key="5">
    <source>
        <dbReference type="SAM" id="SignalP"/>
    </source>
</evidence>
<feature type="signal peptide" evidence="5">
    <location>
        <begin position="1"/>
        <end position="19"/>
    </location>
</feature>
<dbReference type="AlphaFoldDB" id="A0A2K1JR25"/>
<dbReference type="STRING" id="3218.A0A2K1JR25"/>
<dbReference type="Proteomes" id="UP000006727">
    <property type="component" value="Chromosome 12"/>
</dbReference>
<dbReference type="SUPFAM" id="SSF52833">
    <property type="entry name" value="Thioredoxin-like"/>
    <property type="match status" value="1"/>
</dbReference>
<feature type="domain" description="GST C-terminal" evidence="7">
    <location>
        <begin position="133"/>
        <end position="266"/>
    </location>
</feature>
<dbReference type="Gramene" id="Pp3c12_16890V3.1">
    <property type="protein sequence ID" value="Pp3c12_16890V3.1"/>
    <property type="gene ID" value="Pp3c12_16890"/>
</dbReference>
<dbReference type="SFLD" id="SFLDG00358">
    <property type="entry name" value="Main_(cytGST)"/>
    <property type="match status" value="1"/>
</dbReference>
<dbReference type="InterPro" id="IPR010987">
    <property type="entry name" value="Glutathione-S-Trfase_C-like"/>
</dbReference>
<organism evidence="8">
    <name type="scientific">Physcomitrium patens</name>
    <name type="common">Spreading-leaved earth moss</name>
    <name type="synonym">Physcomitrella patens</name>
    <dbReference type="NCBI Taxonomy" id="3218"/>
    <lineage>
        <taxon>Eukaryota</taxon>
        <taxon>Viridiplantae</taxon>
        <taxon>Streptophyta</taxon>
        <taxon>Embryophyta</taxon>
        <taxon>Bryophyta</taxon>
        <taxon>Bryophytina</taxon>
        <taxon>Bryopsida</taxon>
        <taxon>Funariidae</taxon>
        <taxon>Funariales</taxon>
        <taxon>Funariaceae</taxon>
        <taxon>Physcomitrium</taxon>
    </lineage>
</organism>
<dbReference type="EnsemblPlants" id="Pp3c12_16890V3.1">
    <property type="protein sequence ID" value="Pp3c12_16890V3.1"/>
    <property type="gene ID" value="Pp3c12_16890"/>
</dbReference>
<dbReference type="InterPro" id="IPR004045">
    <property type="entry name" value="Glutathione_S-Trfase_N"/>
</dbReference>
<dbReference type="PaxDb" id="3218-PP1S46_325V6.1"/>
<evidence type="ECO:0000313" key="9">
    <source>
        <dbReference type="EnsemblPlants" id="Pp3c12_16890V3.1"/>
    </source>
</evidence>
<dbReference type="Pfam" id="PF00043">
    <property type="entry name" value="GST_C"/>
    <property type="match status" value="1"/>
</dbReference>
<name>A0A2K1JR25_PHYPA</name>
<comment type="catalytic activity">
    <reaction evidence="3">
        <text>RX + glutathione = an S-substituted glutathione + a halide anion + H(+)</text>
        <dbReference type="Rhea" id="RHEA:16437"/>
        <dbReference type="ChEBI" id="CHEBI:15378"/>
        <dbReference type="ChEBI" id="CHEBI:16042"/>
        <dbReference type="ChEBI" id="CHEBI:17792"/>
        <dbReference type="ChEBI" id="CHEBI:57925"/>
        <dbReference type="ChEBI" id="CHEBI:90779"/>
        <dbReference type="EC" id="2.5.1.18"/>
    </reaction>
</comment>
<evidence type="ECO:0000256" key="3">
    <source>
        <dbReference type="ARBA" id="ARBA00047960"/>
    </source>
</evidence>
<gene>
    <name evidence="9" type="primary">LOC112289817</name>
    <name evidence="8" type="ORF">PHYPA_016376</name>
</gene>
<feature type="chain" id="PRO_5043158151" description="glutathione transferase" evidence="5">
    <location>
        <begin position="20"/>
        <end position="274"/>
    </location>
</feature>
<dbReference type="KEGG" id="ppp:112289817"/>
<evidence type="ECO:0000256" key="4">
    <source>
        <dbReference type="RuleBase" id="RU003494"/>
    </source>
</evidence>
<dbReference type="SFLD" id="SFLDS00019">
    <property type="entry name" value="Glutathione_Transferase_(cytos"/>
    <property type="match status" value="1"/>
</dbReference>
<dbReference type="GO" id="GO:0005737">
    <property type="term" value="C:cytoplasm"/>
    <property type="evidence" value="ECO:0000318"/>
    <property type="project" value="GO_Central"/>
</dbReference>
<dbReference type="PANTHER" id="PTHR43900">
    <property type="entry name" value="GLUTATHIONE S-TRANSFERASE RHO"/>
    <property type="match status" value="1"/>
</dbReference>
<evidence type="ECO:0000259" key="6">
    <source>
        <dbReference type="PROSITE" id="PS50404"/>
    </source>
</evidence>
<feature type="domain" description="GST N-terminal" evidence="6">
    <location>
        <begin position="45"/>
        <end position="126"/>
    </location>
</feature>
<dbReference type="InterPro" id="IPR036282">
    <property type="entry name" value="Glutathione-S-Trfase_C_sf"/>
</dbReference>
<dbReference type="PROSITE" id="PS50404">
    <property type="entry name" value="GST_NTER"/>
    <property type="match status" value="1"/>
</dbReference>
<dbReference type="Gramene" id="Pp3c12_16890V3.5">
    <property type="protein sequence ID" value="Pp3c12_16890V3.5"/>
    <property type="gene ID" value="Pp3c12_16890"/>
</dbReference>
<keyword evidence="2" id="KW-0808">Transferase</keyword>
<evidence type="ECO:0000256" key="1">
    <source>
        <dbReference type="ARBA" id="ARBA00012452"/>
    </source>
</evidence>
<evidence type="ECO:0000313" key="8">
    <source>
        <dbReference type="EMBL" id="PNR43993.1"/>
    </source>
</evidence>
<evidence type="ECO:0000313" key="10">
    <source>
        <dbReference type="Proteomes" id="UP000006727"/>
    </source>
</evidence>
<reference evidence="8 10" key="2">
    <citation type="journal article" date="2018" name="Plant J.">
        <title>The Physcomitrella patens chromosome-scale assembly reveals moss genome structure and evolution.</title>
        <authorList>
            <person name="Lang D."/>
            <person name="Ullrich K.K."/>
            <person name="Murat F."/>
            <person name="Fuchs J."/>
            <person name="Jenkins J."/>
            <person name="Haas F.B."/>
            <person name="Piednoel M."/>
            <person name="Gundlach H."/>
            <person name="Van Bel M."/>
            <person name="Meyberg R."/>
            <person name="Vives C."/>
            <person name="Morata J."/>
            <person name="Symeonidi A."/>
            <person name="Hiss M."/>
            <person name="Muchero W."/>
            <person name="Kamisugi Y."/>
            <person name="Saleh O."/>
            <person name="Blanc G."/>
            <person name="Decker E.L."/>
            <person name="van Gessel N."/>
            <person name="Grimwood J."/>
            <person name="Hayes R.D."/>
            <person name="Graham S.W."/>
            <person name="Gunter L.E."/>
            <person name="McDaniel S.F."/>
            <person name="Hoernstein S.N.W."/>
            <person name="Larsson A."/>
            <person name="Li F.W."/>
            <person name="Perroud P.F."/>
            <person name="Phillips J."/>
            <person name="Ranjan P."/>
            <person name="Rokshar D.S."/>
            <person name="Rothfels C.J."/>
            <person name="Schneider L."/>
            <person name="Shu S."/>
            <person name="Stevenson D.W."/>
            <person name="Thummler F."/>
            <person name="Tillich M."/>
            <person name="Villarreal Aguilar J.C."/>
            <person name="Widiez T."/>
            <person name="Wong G.K."/>
            <person name="Wymore A."/>
            <person name="Zhang Y."/>
            <person name="Zimmer A.D."/>
            <person name="Quatrano R.S."/>
            <person name="Mayer K.F.X."/>
            <person name="Goodstein D."/>
            <person name="Casacuberta J.M."/>
            <person name="Vandepoele K."/>
            <person name="Reski R."/>
            <person name="Cuming A.C."/>
            <person name="Tuskan G.A."/>
            <person name="Maumus F."/>
            <person name="Salse J."/>
            <person name="Schmutz J."/>
            <person name="Rensing S.A."/>
        </authorList>
    </citation>
    <scope>NUCLEOTIDE SEQUENCE [LARGE SCALE GENOMIC DNA]</scope>
    <source>
        <strain evidence="9 10">cv. Gransden 2004</strain>
    </source>
</reference>
<comment type="similarity">
    <text evidence="4">Belongs to the GST superfamily.</text>
</comment>
<dbReference type="EnsemblPlants" id="Pp3c12_16890V3.5">
    <property type="protein sequence ID" value="Pp3c12_16890V3.5"/>
    <property type="gene ID" value="Pp3c12_16890"/>
</dbReference>
<dbReference type="GO" id="GO:0043295">
    <property type="term" value="F:glutathione binding"/>
    <property type="evidence" value="ECO:0000318"/>
    <property type="project" value="GO_Central"/>
</dbReference>
<evidence type="ECO:0000256" key="2">
    <source>
        <dbReference type="ARBA" id="ARBA00022679"/>
    </source>
</evidence>
<dbReference type="Pfam" id="PF02798">
    <property type="entry name" value="GST_N"/>
    <property type="match status" value="1"/>
</dbReference>
<protein>
    <recommendedName>
        <fullName evidence="1">glutathione transferase</fullName>
        <ecNumber evidence="1">2.5.1.18</ecNumber>
    </recommendedName>
</protein>
<evidence type="ECO:0000259" key="7">
    <source>
        <dbReference type="PROSITE" id="PS50405"/>
    </source>
</evidence>